<evidence type="ECO:0000256" key="2">
    <source>
        <dbReference type="SAM" id="MobiDB-lite"/>
    </source>
</evidence>
<feature type="compositionally biased region" description="Polar residues" evidence="2">
    <location>
        <begin position="312"/>
        <end position="330"/>
    </location>
</feature>
<feature type="compositionally biased region" description="Polar residues" evidence="2">
    <location>
        <begin position="576"/>
        <end position="588"/>
    </location>
</feature>
<evidence type="ECO:0000313" key="4">
    <source>
        <dbReference type="Proteomes" id="UP001286456"/>
    </source>
</evidence>
<feature type="region of interest" description="Disordered" evidence="2">
    <location>
        <begin position="242"/>
        <end position="344"/>
    </location>
</feature>
<dbReference type="Proteomes" id="UP001286456">
    <property type="component" value="Unassembled WGS sequence"/>
</dbReference>
<sequence length="588" mass="65054">HFPTPAARPPRLPSAHKHGQPKTLTLFSTSAPKTSSSNPHPSPVDFLSSNAIFTRPLPIVTQRASISLITTRATPTMDGSWATTATSLYAQHLGPELNLLRADEKRIIDRMTDSDPENLLSGHVLYRHLNQDLKRLIPIIQSYTSLQAAIAEIPNLRDYMPDFCDLAALYALKGSWTLKIKNFLTQARMAHFPCRPDAVGIDPWWAGRFHEMIGYPGCGDPKPPHSVRKALTAITRAGDLAVSRKRPHVDETQPSATDAVSINDGQSATPNNQAAAHKRPQIEMAQQPHAWQAQSATTESTVQQSQTEDSHQTPTKSLFQHLQPAASTIQPPSPTPASYGRPTYDTPFGNGMHHFYQSLAPSFHDQPFGISQPALPPSNAYLPMSRTQPAPSIEEPTRQSDIDKLKTEVESLRKANEVLKKNEANHKRQIDDLKKETEADLRHKIDNLKKKIKEAFDMKQGLSDEINSALKAENKAKEALQEMAQIDSKLPVQTSINPYRFDPNRRVGYLGNEPPMPYTAGGVDGTHHAEVQYDNPINPAARPPESIPPTGAKPARAATSKQARPSGHKHFRPQRRNSTTLTVFESPQ</sequence>
<keyword evidence="4" id="KW-1185">Reference proteome</keyword>
<dbReference type="AlphaFoldDB" id="A0AAE0MMX4"/>
<evidence type="ECO:0000256" key="1">
    <source>
        <dbReference type="SAM" id="Coils"/>
    </source>
</evidence>
<protein>
    <submittedName>
        <fullName evidence="3">Uncharacterized protein</fullName>
    </submittedName>
</protein>
<dbReference type="EMBL" id="JAUEPO010000001">
    <property type="protein sequence ID" value="KAK3336979.1"/>
    <property type="molecule type" value="Genomic_DNA"/>
</dbReference>
<keyword evidence="1" id="KW-0175">Coiled coil</keyword>
<feature type="region of interest" description="Disordered" evidence="2">
    <location>
        <begin position="1"/>
        <end position="21"/>
    </location>
</feature>
<feature type="non-terminal residue" evidence="3">
    <location>
        <position position="1"/>
    </location>
</feature>
<reference evidence="3" key="2">
    <citation type="submission" date="2023-06" db="EMBL/GenBank/DDBJ databases">
        <authorList>
            <consortium name="Lawrence Berkeley National Laboratory"/>
            <person name="Haridas S."/>
            <person name="Hensen N."/>
            <person name="Bonometti L."/>
            <person name="Westerberg I."/>
            <person name="Brannstrom I.O."/>
            <person name="Guillou S."/>
            <person name="Cros-Aarteil S."/>
            <person name="Calhoun S."/>
            <person name="Kuo A."/>
            <person name="Mondo S."/>
            <person name="Pangilinan J."/>
            <person name="Riley R."/>
            <person name="Labutti K."/>
            <person name="Andreopoulos B."/>
            <person name="Lipzen A."/>
            <person name="Chen C."/>
            <person name="Yanf M."/>
            <person name="Daum C."/>
            <person name="Ng V."/>
            <person name="Clum A."/>
            <person name="Steindorff A."/>
            <person name="Ohm R."/>
            <person name="Martin F."/>
            <person name="Silar P."/>
            <person name="Natvig D."/>
            <person name="Lalanne C."/>
            <person name="Gautier V."/>
            <person name="Ament-Velasquez S.L."/>
            <person name="Kruys A."/>
            <person name="Hutchinson M.I."/>
            <person name="Powell A.J."/>
            <person name="Barry K."/>
            <person name="Miller A.N."/>
            <person name="Grigoriev I.V."/>
            <person name="Debuchy R."/>
            <person name="Gladieux P."/>
            <person name="Thoren M.H."/>
            <person name="Johannesson H."/>
        </authorList>
    </citation>
    <scope>NUCLEOTIDE SEQUENCE</scope>
    <source>
        <strain evidence="3">SMH4131-1</strain>
    </source>
</reference>
<accession>A0AAE0MMX4</accession>
<feature type="compositionally biased region" description="Polar residues" evidence="2">
    <location>
        <begin position="252"/>
        <end position="274"/>
    </location>
</feature>
<comment type="caution">
    <text evidence="3">The sequence shown here is derived from an EMBL/GenBank/DDBJ whole genome shotgun (WGS) entry which is preliminary data.</text>
</comment>
<feature type="compositionally biased region" description="Pro residues" evidence="2">
    <location>
        <begin position="1"/>
        <end position="12"/>
    </location>
</feature>
<evidence type="ECO:0000313" key="3">
    <source>
        <dbReference type="EMBL" id="KAK3336979.1"/>
    </source>
</evidence>
<feature type="coiled-coil region" evidence="1">
    <location>
        <begin position="402"/>
        <end position="489"/>
    </location>
</feature>
<reference evidence="3" key="1">
    <citation type="journal article" date="2023" name="Mol. Phylogenet. Evol.">
        <title>Genome-scale phylogeny and comparative genomics of the fungal order Sordariales.</title>
        <authorList>
            <person name="Hensen N."/>
            <person name="Bonometti L."/>
            <person name="Westerberg I."/>
            <person name="Brannstrom I.O."/>
            <person name="Guillou S."/>
            <person name="Cros-Aarteil S."/>
            <person name="Calhoun S."/>
            <person name="Haridas S."/>
            <person name="Kuo A."/>
            <person name="Mondo S."/>
            <person name="Pangilinan J."/>
            <person name="Riley R."/>
            <person name="LaButti K."/>
            <person name="Andreopoulos B."/>
            <person name="Lipzen A."/>
            <person name="Chen C."/>
            <person name="Yan M."/>
            <person name="Daum C."/>
            <person name="Ng V."/>
            <person name="Clum A."/>
            <person name="Steindorff A."/>
            <person name="Ohm R.A."/>
            <person name="Martin F."/>
            <person name="Silar P."/>
            <person name="Natvig D.O."/>
            <person name="Lalanne C."/>
            <person name="Gautier V."/>
            <person name="Ament-Velasquez S.L."/>
            <person name="Kruys A."/>
            <person name="Hutchinson M.I."/>
            <person name="Powell A.J."/>
            <person name="Barry K."/>
            <person name="Miller A.N."/>
            <person name="Grigoriev I.V."/>
            <person name="Debuchy R."/>
            <person name="Gladieux P."/>
            <person name="Hiltunen Thoren M."/>
            <person name="Johannesson H."/>
        </authorList>
    </citation>
    <scope>NUCLEOTIDE SEQUENCE</scope>
    <source>
        <strain evidence="3">SMH4131-1</strain>
    </source>
</reference>
<feature type="compositionally biased region" description="Low complexity" evidence="2">
    <location>
        <begin position="292"/>
        <end position="307"/>
    </location>
</feature>
<proteinExistence type="predicted"/>
<feature type="compositionally biased region" description="Basic residues" evidence="2">
    <location>
        <begin position="566"/>
        <end position="575"/>
    </location>
</feature>
<name>A0AAE0MMX4_9PEZI</name>
<gene>
    <name evidence="3" type="ORF">B0T19DRAFT_454572</name>
</gene>
<organism evidence="3 4">
    <name type="scientific">Cercophora scortea</name>
    <dbReference type="NCBI Taxonomy" id="314031"/>
    <lineage>
        <taxon>Eukaryota</taxon>
        <taxon>Fungi</taxon>
        <taxon>Dikarya</taxon>
        <taxon>Ascomycota</taxon>
        <taxon>Pezizomycotina</taxon>
        <taxon>Sordariomycetes</taxon>
        <taxon>Sordariomycetidae</taxon>
        <taxon>Sordariales</taxon>
        <taxon>Lasiosphaeriaceae</taxon>
        <taxon>Cercophora</taxon>
    </lineage>
</organism>
<feature type="region of interest" description="Disordered" evidence="2">
    <location>
        <begin position="521"/>
        <end position="588"/>
    </location>
</feature>